<feature type="domain" description="CobW/HypB/UreG nucleotide-binding" evidence="10">
    <location>
        <begin position="35"/>
        <end position="221"/>
    </location>
</feature>
<feature type="repeat" description="PPR" evidence="8">
    <location>
        <begin position="845"/>
        <end position="879"/>
    </location>
</feature>
<organism evidence="12 13">
    <name type="scientific">Oryza sativa subsp. indica</name>
    <name type="common">Rice</name>
    <dbReference type="NCBI Taxonomy" id="39946"/>
    <lineage>
        <taxon>Eukaryota</taxon>
        <taxon>Viridiplantae</taxon>
        <taxon>Streptophyta</taxon>
        <taxon>Embryophyta</taxon>
        <taxon>Tracheophyta</taxon>
        <taxon>Spermatophyta</taxon>
        <taxon>Magnoliopsida</taxon>
        <taxon>Liliopsida</taxon>
        <taxon>Poales</taxon>
        <taxon>Poaceae</taxon>
        <taxon>BOP clade</taxon>
        <taxon>Oryzoideae</taxon>
        <taxon>Oryzeae</taxon>
        <taxon>Oryzinae</taxon>
        <taxon>Oryza</taxon>
        <taxon>Oryza sativa</taxon>
    </lineage>
</organism>
<dbReference type="InterPro" id="IPR011629">
    <property type="entry name" value="CobW-like_C"/>
</dbReference>
<dbReference type="InterPro" id="IPR036627">
    <property type="entry name" value="CobW-likC_sf"/>
</dbReference>
<dbReference type="Pfam" id="PF02492">
    <property type="entry name" value="cobW"/>
    <property type="match status" value="1"/>
</dbReference>
<dbReference type="AlphaFoldDB" id="A2YND5"/>
<feature type="domain" description="CobW C-terminal" evidence="11">
    <location>
        <begin position="267"/>
        <end position="321"/>
    </location>
</feature>
<gene>
    <name evidence="12" type="ORF">OsI_26746</name>
</gene>
<dbReference type="PROSITE" id="PS51375">
    <property type="entry name" value="PPR"/>
    <property type="match status" value="4"/>
</dbReference>
<feature type="repeat" description="PPR" evidence="8">
    <location>
        <begin position="584"/>
        <end position="618"/>
    </location>
</feature>
<accession>A2YND5</accession>
<evidence type="ECO:0000256" key="6">
    <source>
        <dbReference type="ARBA" id="ARBA00034320"/>
    </source>
</evidence>
<proteinExistence type="inferred from homology"/>
<dbReference type="HOGENOM" id="CLU_328834_0_0_1"/>
<dbReference type="CDD" id="cd03112">
    <property type="entry name" value="CobW-like"/>
    <property type="match status" value="1"/>
</dbReference>
<dbReference type="Gene3D" id="3.40.50.300">
    <property type="entry name" value="P-loop containing nucleotide triphosphate hydrolases"/>
    <property type="match status" value="1"/>
</dbReference>
<evidence type="ECO:0000256" key="1">
    <source>
        <dbReference type="ARBA" id="ARBA00022737"/>
    </source>
</evidence>
<name>A2YND5_ORYSI</name>
<dbReference type="GO" id="GO:0016787">
    <property type="term" value="F:hydrolase activity"/>
    <property type="evidence" value="ECO:0007669"/>
    <property type="project" value="UniProtKB-KW"/>
</dbReference>
<keyword evidence="3" id="KW-0378">Hydrolase</keyword>
<dbReference type="InterPro" id="IPR027417">
    <property type="entry name" value="P-loop_NTPase"/>
</dbReference>
<feature type="region of interest" description="Disordered" evidence="9">
    <location>
        <begin position="413"/>
        <end position="435"/>
    </location>
</feature>
<comment type="catalytic activity">
    <reaction evidence="7">
        <text>GTP + H2O = GDP + phosphate + H(+)</text>
        <dbReference type="Rhea" id="RHEA:19669"/>
        <dbReference type="ChEBI" id="CHEBI:15377"/>
        <dbReference type="ChEBI" id="CHEBI:15378"/>
        <dbReference type="ChEBI" id="CHEBI:37565"/>
        <dbReference type="ChEBI" id="CHEBI:43474"/>
        <dbReference type="ChEBI" id="CHEBI:58189"/>
    </reaction>
    <physiologicalReaction direction="left-to-right" evidence="7">
        <dbReference type="Rhea" id="RHEA:19670"/>
    </physiologicalReaction>
</comment>
<evidence type="ECO:0000256" key="2">
    <source>
        <dbReference type="ARBA" id="ARBA00022741"/>
    </source>
</evidence>
<dbReference type="InterPro" id="IPR002885">
    <property type="entry name" value="PPR_rpt"/>
</dbReference>
<evidence type="ECO:0000259" key="11">
    <source>
        <dbReference type="Pfam" id="PF07683"/>
    </source>
</evidence>
<dbReference type="Proteomes" id="UP000007015">
    <property type="component" value="Chromosome 7"/>
</dbReference>
<dbReference type="SUPFAM" id="SSF90002">
    <property type="entry name" value="Hypothetical protein YjiA, C-terminal domain"/>
    <property type="match status" value="1"/>
</dbReference>
<dbReference type="SUPFAM" id="SSF52540">
    <property type="entry name" value="P-loop containing nucleoside triphosphate hydrolases"/>
    <property type="match status" value="1"/>
</dbReference>
<keyword evidence="4" id="KW-0809">Transit peptide</keyword>
<feature type="repeat" description="PPR" evidence="8">
    <location>
        <begin position="549"/>
        <end position="583"/>
    </location>
</feature>
<dbReference type="STRING" id="39946.A2YND5"/>
<dbReference type="InterPro" id="IPR044605">
    <property type="entry name" value="At1g26460-like"/>
</dbReference>
<evidence type="ECO:0000256" key="3">
    <source>
        <dbReference type="ARBA" id="ARBA00022801"/>
    </source>
</evidence>
<dbReference type="Pfam" id="PF07683">
    <property type="entry name" value="CobW_C"/>
    <property type="match status" value="1"/>
</dbReference>
<dbReference type="NCBIfam" id="TIGR00756">
    <property type="entry name" value="PPR"/>
    <property type="match status" value="1"/>
</dbReference>
<keyword evidence="1" id="KW-0677">Repeat</keyword>
<dbReference type="PANTHER" id="PTHR47205:SF1">
    <property type="entry name" value="OS07G0599000 PROTEIN"/>
    <property type="match status" value="1"/>
</dbReference>
<dbReference type="InterPro" id="IPR011990">
    <property type="entry name" value="TPR-like_helical_dom_sf"/>
</dbReference>
<keyword evidence="2" id="KW-0547">Nucleotide-binding</keyword>
<dbReference type="InterPro" id="IPR003495">
    <property type="entry name" value="CobW/HypB/UreG_nucleotide-bd"/>
</dbReference>
<evidence type="ECO:0000313" key="13">
    <source>
        <dbReference type="Proteomes" id="UP000007015"/>
    </source>
</evidence>
<dbReference type="PANTHER" id="PTHR47205">
    <property type="entry name" value="OS07G0599000 PROTEIN"/>
    <property type="match status" value="1"/>
</dbReference>
<dbReference type="EMBL" id="CM000132">
    <property type="protein sequence ID" value="EAZ04596.1"/>
    <property type="molecule type" value="Genomic_DNA"/>
</dbReference>
<protein>
    <submittedName>
        <fullName evidence="12">Uncharacterized protein</fullName>
    </submittedName>
</protein>
<evidence type="ECO:0000256" key="8">
    <source>
        <dbReference type="PROSITE-ProRule" id="PRU00708"/>
    </source>
</evidence>
<sequence length="945" mass="104457">MEDDDECPPLAVELSPEKPYSPPPLGPSAASPVGVTVITGYLGAGKSTLVNYILSAQHGKRIAVILNEFGEEIGVERAMINEGQGGALVEEWVELANGCVCCTVKHSLVQALEQLVQRKERMDHILLETTGLADPAPLVSILWLDDQLESSIKLDSIITVIDAKNFRLQIDEHKKSSSFPEAFHQIAFADVVILNKIDLVEGSLEDLERQIHEVNALVTVVQSVRCQVDLNKIFDQQAYGAKNSSQLQELLEYSKSVPPNLRHDNSISTLCICEQDPISLSKVESWLEDLLWERKLDMDIYRCKGILHVHNSDQVHTLQVATWISISFKIHLVVASTDIEGFVHPVPCTSMQSNTARSFYGSPKHLHAIKYCKEFLWLPEVMCFMFVCISSKQPELSPAAAADAAPAAAADAAPATDAAPLPPKPSTGSPFYGENWRNPAAAANPSSSSLLPAVVGGGAHARAAAYSASPGAAELKETFAEWMAEQRWEEMKQLFEFWVRSLDPASGKPNRPDVDLFNHYLRAQLMSGALPIEMLDLAEQMREFEITPNTASHNLILKSMVQAQEADGAEKLIERMLQTGTQPDDESYNLVVNLLIKLNRVDSTLKYLDLMLKSGYTISSSVFVEYVRACVRSGRLDTLASVIEKCKATDQNKVLCPPWSWCVEIAEAAFEANNSKLGLFALEYLARWIARSERVIPPLHLSVDEGLVLSALSAAGRTCSTDLLNAAWSILQLFSPFTSLRPLVVACCKDGYTTLDSVYVQLENLSSADSPYKSVAALNCVILGCANIWDLERAYETFEAIKEKFGLTPDIHSYNALLHAFGKRKKTEEACNVFQHLVSLGVKPNATTYGLLVDTHLVNRDAKAALAVIAEMVDAGFTPSKETLKKVQRRCSRESDFDSDEKVQSLAKQFNYRMGGENRREMLFNIEYSAEFASTPSPRYWANLF</sequence>
<evidence type="ECO:0000256" key="5">
    <source>
        <dbReference type="ARBA" id="ARBA00023186"/>
    </source>
</evidence>
<dbReference type="Pfam" id="PF01535">
    <property type="entry name" value="PPR"/>
    <property type="match status" value="1"/>
</dbReference>
<evidence type="ECO:0000313" key="12">
    <source>
        <dbReference type="EMBL" id="EAZ04596.1"/>
    </source>
</evidence>
<dbReference type="Pfam" id="PF13041">
    <property type="entry name" value="PPR_2"/>
    <property type="match status" value="1"/>
</dbReference>
<feature type="repeat" description="PPR" evidence="8">
    <location>
        <begin position="810"/>
        <end position="844"/>
    </location>
</feature>
<keyword evidence="13" id="KW-1185">Reference proteome</keyword>
<evidence type="ECO:0000256" key="9">
    <source>
        <dbReference type="SAM" id="MobiDB-lite"/>
    </source>
</evidence>
<evidence type="ECO:0000259" key="10">
    <source>
        <dbReference type="Pfam" id="PF02492"/>
    </source>
</evidence>
<dbReference type="Gene3D" id="1.25.40.10">
    <property type="entry name" value="Tetratricopeptide repeat domain"/>
    <property type="match status" value="2"/>
</dbReference>
<evidence type="ECO:0000256" key="4">
    <source>
        <dbReference type="ARBA" id="ARBA00022946"/>
    </source>
</evidence>
<evidence type="ECO:0000256" key="7">
    <source>
        <dbReference type="ARBA" id="ARBA00049117"/>
    </source>
</evidence>
<comment type="similarity">
    <text evidence="6">Belongs to the SIMIBI class G3E GTPase family. ZNG1 subfamily.</text>
</comment>
<dbReference type="Gene3D" id="3.30.1220.10">
    <property type="entry name" value="CobW-like, C-terminal domain"/>
    <property type="match status" value="1"/>
</dbReference>
<feature type="region of interest" description="Disordered" evidence="9">
    <location>
        <begin position="1"/>
        <end position="28"/>
    </location>
</feature>
<keyword evidence="5" id="KW-0143">Chaperone</keyword>
<dbReference type="GO" id="GO:0000166">
    <property type="term" value="F:nucleotide binding"/>
    <property type="evidence" value="ECO:0007669"/>
    <property type="project" value="UniProtKB-KW"/>
</dbReference>
<dbReference type="Gramene" id="BGIOSGA026079-TA">
    <property type="protein sequence ID" value="BGIOSGA026079-PA"/>
    <property type="gene ID" value="BGIOSGA026079"/>
</dbReference>
<reference evidence="12 13" key="1">
    <citation type="journal article" date="2005" name="PLoS Biol.">
        <title>The genomes of Oryza sativa: a history of duplications.</title>
        <authorList>
            <person name="Yu J."/>
            <person name="Wang J."/>
            <person name="Lin W."/>
            <person name="Li S."/>
            <person name="Li H."/>
            <person name="Zhou J."/>
            <person name="Ni P."/>
            <person name="Dong W."/>
            <person name="Hu S."/>
            <person name="Zeng C."/>
            <person name="Zhang J."/>
            <person name="Zhang Y."/>
            <person name="Li R."/>
            <person name="Xu Z."/>
            <person name="Li S."/>
            <person name="Li X."/>
            <person name="Zheng H."/>
            <person name="Cong L."/>
            <person name="Lin L."/>
            <person name="Yin J."/>
            <person name="Geng J."/>
            <person name="Li G."/>
            <person name="Shi J."/>
            <person name="Liu J."/>
            <person name="Lv H."/>
            <person name="Li J."/>
            <person name="Wang J."/>
            <person name="Deng Y."/>
            <person name="Ran L."/>
            <person name="Shi X."/>
            <person name="Wang X."/>
            <person name="Wu Q."/>
            <person name="Li C."/>
            <person name="Ren X."/>
            <person name="Wang J."/>
            <person name="Wang X."/>
            <person name="Li D."/>
            <person name="Liu D."/>
            <person name="Zhang X."/>
            <person name="Ji Z."/>
            <person name="Zhao W."/>
            <person name="Sun Y."/>
            <person name="Zhang Z."/>
            <person name="Bao J."/>
            <person name="Han Y."/>
            <person name="Dong L."/>
            <person name="Ji J."/>
            <person name="Chen P."/>
            <person name="Wu S."/>
            <person name="Liu J."/>
            <person name="Xiao Y."/>
            <person name="Bu D."/>
            <person name="Tan J."/>
            <person name="Yang L."/>
            <person name="Ye C."/>
            <person name="Zhang J."/>
            <person name="Xu J."/>
            <person name="Zhou Y."/>
            <person name="Yu Y."/>
            <person name="Zhang B."/>
            <person name="Zhuang S."/>
            <person name="Wei H."/>
            <person name="Liu B."/>
            <person name="Lei M."/>
            <person name="Yu H."/>
            <person name="Li Y."/>
            <person name="Xu H."/>
            <person name="Wei S."/>
            <person name="He X."/>
            <person name="Fang L."/>
            <person name="Zhang Z."/>
            <person name="Zhang Y."/>
            <person name="Huang X."/>
            <person name="Su Z."/>
            <person name="Tong W."/>
            <person name="Li J."/>
            <person name="Tong Z."/>
            <person name="Li S."/>
            <person name="Ye J."/>
            <person name="Wang L."/>
            <person name="Fang L."/>
            <person name="Lei T."/>
            <person name="Chen C."/>
            <person name="Chen H."/>
            <person name="Xu Z."/>
            <person name="Li H."/>
            <person name="Huang H."/>
            <person name="Zhang F."/>
            <person name="Xu H."/>
            <person name="Li N."/>
            <person name="Zhao C."/>
            <person name="Li S."/>
            <person name="Dong L."/>
            <person name="Huang Y."/>
            <person name="Li L."/>
            <person name="Xi Y."/>
            <person name="Qi Q."/>
            <person name="Li W."/>
            <person name="Zhang B."/>
            <person name="Hu W."/>
            <person name="Zhang Y."/>
            <person name="Tian X."/>
            <person name="Jiao Y."/>
            <person name="Liang X."/>
            <person name="Jin J."/>
            <person name="Gao L."/>
            <person name="Zheng W."/>
            <person name="Hao B."/>
            <person name="Liu S."/>
            <person name="Wang W."/>
            <person name="Yuan L."/>
            <person name="Cao M."/>
            <person name="McDermott J."/>
            <person name="Samudrala R."/>
            <person name="Wang J."/>
            <person name="Wong G.K."/>
            <person name="Yang H."/>
        </authorList>
    </citation>
    <scope>NUCLEOTIDE SEQUENCE [LARGE SCALE GENOMIC DNA]</scope>
    <source>
        <strain evidence="13">cv. 93-11</strain>
    </source>
</reference>